<keyword evidence="2" id="KW-1185">Reference proteome</keyword>
<accession>A0A1H6GPA2</accession>
<dbReference type="EMBL" id="FNWO01000001">
    <property type="protein sequence ID" value="SEH25207.1"/>
    <property type="molecule type" value="Genomic_DNA"/>
</dbReference>
<dbReference type="AlphaFoldDB" id="A0A1H6GPA2"/>
<name>A0A1H6GPA2_MAGFU</name>
<protein>
    <submittedName>
        <fullName evidence="1">Uncharacterized protein</fullName>
    </submittedName>
</protein>
<dbReference type="RefSeq" id="WP_139305438.1">
    <property type="nucleotide sequence ID" value="NZ_FNWO01000001.1"/>
</dbReference>
<evidence type="ECO:0000313" key="2">
    <source>
        <dbReference type="Proteomes" id="UP000182983"/>
    </source>
</evidence>
<evidence type="ECO:0000313" key="1">
    <source>
        <dbReference type="EMBL" id="SEH25207.1"/>
    </source>
</evidence>
<proteinExistence type="predicted"/>
<dbReference type="OrthoDB" id="7188397at2"/>
<gene>
    <name evidence="1" type="ORF">SAMN04244559_00150</name>
</gene>
<sequence length="169" mass="18574">MTSSPSHGIPVSSLRPLDMSKVKAVRLEGQDLVDFYRQTKEIIEQEYTVPNGQTDYGEYARIEVGGKSVASVSNEGYAEISGSFGRLVLENDEIGGPQLAQRRAQQIAKALGGTVVKSPTAMTQAQWQDRPALTFTIDFEAMRRDGRMESWTNAASFLTAQLLGQNDRS</sequence>
<dbReference type="Proteomes" id="UP000182983">
    <property type="component" value="Unassembled WGS sequence"/>
</dbReference>
<organism evidence="1 2">
    <name type="scientific">Magnetospirillum fulvum</name>
    <name type="common">Rhodospirillum fulvum</name>
    <dbReference type="NCBI Taxonomy" id="1082"/>
    <lineage>
        <taxon>Bacteria</taxon>
        <taxon>Pseudomonadati</taxon>
        <taxon>Pseudomonadota</taxon>
        <taxon>Alphaproteobacteria</taxon>
        <taxon>Rhodospirillales</taxon>
        <taxon>Rhodospirillaceae</taxon>
        <taxon>Magnetospirillum</taxon>
    </lineage>
</organism>
<reference evidence="2" key="1">
    <citation type="submission" date="2016-10" db="EMBL/GenBank/DDBJ databases">
        <authorList>
            <person name="Varghese N."/>
            <person name="Submissions S."/>
        </authorList>
    </citation>
    <scope>NUCLEOTIDE SEQUENCE [LARGE SCALE GENOMIC DNA]</scope>
    <source>
        <strain evidence="2">DSM 13234</strain>
    </source>
</reference>